<dbReference type="FunFam" id="3.80.10.10:FF:000026">
    <property type="entry name" value="U2 small nuclear ribonucleoprotein A"/>
    <property type="match status" value="1"/>
</dbReference>
<evidence type="ECO:0000313" key="8">
    <source>
        <dbReference type="Proteomes" id="UP000094236"/>
    </source>
</evidence>
<dbReference type="PROSITE" id="PS51450">
    <property type="entry name" value="LRR"/>
    <property type="match status" value="1"/>
</dbReference>
<dbReference type="GO" id="GO:0030620">
    <property type="term" value="F:U2 snRNA binding"/>
    <property type="evidence" value="ECO:0007669"/>
    <property type="project" value="InterPro"/>
</dbReference>
<dbReference type="InterPro" id="IPR044640">
    <property type="entry name" value="RU2A"/>
</dbReference>
<evidence type="ECO:0000256" key="5">
    <source>
        <dbReference type="ARBA" id="ARBA00024196"/>
    </source>
</evidence>
<keyword evidence="8" id="KW-1185">Reference proteome</keyword>
<dbReference type="Pfam" id="PF14580">
    <property type="entry name" value="LRR_9"/>
    <property type="match status" value="1"/>
</dbReference>
<comment type="similarity">
    <text evidence="5">Belongs to the U2 small nuclear ribonucleoprotein A family.</text>
</comment>
<dbReference type="Gene3D" id="3.80.10.10">
    <property type="entry name" value="Ribonuclease Inhibitor"/>
    <property type="match status" value="1"/>
</dbReference>
<evidence type="ECO:0000256" key="4">
    <source>
        <dbReference type="ARBA" id="ARBA00023242"/>
    </source>
</evidence>
<comment type="subcellular location">
    <subcellularLocation>
        <location evidence="1">Nucleus</location>
    </subcellularLocation>
</comment>
<evidence type="ECO:0000313" key="7">
    <source>
        <dbReference type="EMBL" id="ODV97220.1"/>
    </source>
</evidence>
<dbReference type="AlphaFoldDB" id="A0A1E4TZP6"/>
<dbReference type="OrthoDB" id="433501at2759"/>
<dbReference type="InterPro" id="IPR032675">
    <property type="entry name" value="LRR_dom_sf"/>
</dbReference>
<dbReference type="PANTHER" id="PTHR10552">
    <property type="entry name" value="U2 SMALL NUCLEAR RIBONUCLEOPROTEIN A"/>
    <property type="match status" value="1"/>
</dbReference>
<keyword evidence="3" id="KW-0677">Repeat</keyword>
<dbReference type="GO" id="GO:0005686">
    <property type="term" value="C:U2 snRNP"/>
    <property type="evidence" value="ECO:0007669"/>
    <property type="project" value="EnsemblFungi"/>
</dbReference>
<dbReference type="Proteomes" id="UP000094236">
    <property type="component" value="Unassembled WGS sequence"/>
</dbReference>
<dbReference type="PANTHER" id="PTHR10552:SF6">
    <property type="entry name" value="U2 SMALL NUCLEAR RIBONUCLEOPROTEIN A"/>
    <property type="match status" value="1"/>
</dbReference>
<dbReference type="SUPFAM" id="SSF52058">
    <property type="entry name" value="L domain-like"/>
    <property type="match status" value="1"/>
</dbReference>
<evidence type="ECO:0000256" key="1">
    <source>
        <dbReference type="ARBA" id="ARBA00004123"/>
    </source>
</evidence>
<keyword evidence="2" id="KW-0433">Leucine-rich repeat</keyword>
<gene>
    <name evidence="7" type="ORF">PACTADRAFT_48969</name>
</gene>
<dbReference type="InterPro" id="IPR001611">
    <property type="entry name" value="Leu-rich_rpt"/>
</dbReference>
<sequence>MKLTPQLLLSAQSYLNPVGDRVIILRGLKINTIENFGVTNDSNETVDLTDNDIAILGNFPHLLRLKTILISKNRIDTIAENLNKSLPNLATLQLTSNYIKNFSQIEPLKNCINLQNLYLKDNPICDLEYYRLWIIWRIPSLKILDFEKIKDKERNLAKKLFGEDDNNNTELALKILSEDKVNKNSQSGADIGIGKVELAKEEKQLNNLVKKLTDEERKKLQQELINATSLVDIERIENALKNGYI</sequence>
<evidence type="ECO:0000256" key="3">
    <source>
        <dbReference type="ARBA" id="ARBA00022737"/>
    </source>
</evidence>
<name>A0A1E4TZP6_PACTA</name>
<evidence type="ECO:0000256" key="6">
    <source>
        <dbReference type="ARBA" id="ARBA00024238"/>
    </source>
</evidence>
<organism evidence="7 8">
    <name type="scientific">Pachysolen tannophilus NRRL Y-2460</name>
    <dbReference type="NCBI Taxonomy" id="669874"/>
    <lineage>
        <taxon>Eukaryota</taxon>
        <taxon>Fungi</taxon>
        <taxon>Dikarya</taxon>
        <taxon>Ascomycota</taxon>
        <taxon>Saccharomycotina</taxon>
        <taxon>Pichiomycetes</taxon>
        <taxon>Pachysolenaceae</taxon>
        <taxon>Pachysolen</taxon>
    </lineage>
</organism>
<proteinExistence type="inferred from homology"/>
<accession>A0A1E4TZP6</accession>
<dbReference type="GO" id="GO:0000398">
    <property type="term" value="P:mRNA splicing, via spliceosome"/>
    <property type="evidence" value="ECO:0007669"/>
    <property type="project" value="InterPro"/>
</dbReference>
<dbReference type="GO" id="GO:0071014">
    <property type="term" value="C:post-mRNA release spliceosomal complex"/>
    <property type="evidence" value="ECO:0007669"/>
    <property type="project" value="EnsemblFungi"/>
</dbReference>
<protein>
    <recommendedName>
        <fullName evidence="6">U2 small nuclear ribonucleoprotein A'</fullName>
    </recommendedName>
</protein>
<evidence type="ECO:0000256" key="2">
    <source>
        <dbReference type="ARBA" id="ARBA00022614"/>
    </source>
</evidence>
<reference evidence="8" key="1">
    <citation type="submission" date="2016-05" db="EMBL/GenBank/DDBJ databases">
        <title>Comparative genomics of biotechnologically important yeasts.</title>
        <authorList>
            <consortium name="DOE Joint Genome Institute"/>
            <person name="Riley R."/>
            <person name="Haridas S."/>
            <person name="Wolfe K.H."/>
            <person name="Lopes M.R."/>
            <person name="Hittinger C.T."/>
            <person name="Goker M."/>
            <person name="Salamov A."/>
            <person name="Wisecaver J."/>
            <person name="Long T.M."/>
            <person name="Aerts A.L."/>
            <person name="Barry K."/>
            <person name="Choi C."/>
            <person name="Clum A."/>
            <person name="Coughlan A.Y."/>
            <person name="Deshpande S."/>
            <person name="Douglass A.P."/>
            <person name="Hanson S.J."/>
            <person name="Klenk H.-P."/>
            <person name="Labutti K."/>
            <person name="Lapidus A."/>
            <person name="Lindquist E."/>
            <person name="Lipzen A."/>
            <person name="Meier-Kolthoff J.P."/>
            <person name="Ohm R.A."/>
            <person name="Otillar R.P."/>
            <person name="Pangilinan J."/>
            <person name="Peng Y."/>
            <person name="Rokas A."/>
            <person name="Rosa C.A."/>
            <person name="Scheuner C."/>
            <person name="Sibirny A.A."/>
            <person name="Slot J.C."/>
            <person name="Stielow J.B."/>
            <person name="Sun H."/>
            <person name="Kurtzman C.P."/>
            <person name="Blackwell M."/>
            <person name="Grigoriev I.V."/>
            <person name="Jeffries T.W."/>
        </authorList>
    </citation>
    <scope>NUCLEOTIDE SEQUENCE [LARGE SCALE GENOMIC DNA]</scope>
    <source>
        <strain evidence="8">NRRL Y-2460</strain>
    </source>
</reference>
<dbReference type="EMBL" id="KV454012">
    <property type="protein sequence ID" value="ODV97220.1"/>
    <property type="molecule type" value="Genomic_DNA"/>
</dbReference>
<keyword evidence="4" id="KW-0539">Nucleus</keyword>
<dbReference type="STRING" id="669874.A0A1E4TZP6"/>